<feature type="signal peptide" evidence="3">
    <location>
        <begin position="1"/>
        <end position="20"/>
    </location>
</feature>
<evidence type="ECO:0000256" key="3">
    <source>
        <dbReference type="SAM" id="SignalP"/>
    </source>
</evidence>
<evidence type="ECO:0008006" key="6">
    <source>
        <dbReference type="Google" id="ProtNLM"/>
    </source>
</evidence>
<dbReference type="AlphaFoldDB" id="A0A8R2HTH8"/>
<feature type="chain" id="PRO_5035801720" description="Protein quiver" evidence="3">
    <location>
        <begin position="21"/>
        <end position="433"/>
    </location>
</feature>
<keyword evidence="3" id="KW-0732">Signal</keyword>
<dbReference type="SUPFAM" id="SSF57302">
    <property type="entry name" value="Snake toxin-like"/>
    <property type="match status" value="1"/>
</dbReference>
<feature type="transmembrane region" description="Helical" evidence="2">
    <location>
        <begin position="410"/>
        <end position="432"/>
    </location>
</feature>
<sequence>MKTILSLLLFLYSLFQSGEVIFFSQCLLSLQHSSIVFFYAGSMDDGSYSVTNQDFQANKSFWPFPMTGARKRSRPCPKRLHFGDNDNEWIPSFRAQVKSSNNHQNTLNVSPANEYQQIQRQPSKYFEAQTNLRDSATTENIFYQYLQQQQNNVIPSAERNISAATTNNESVGKNLRDIHFEKIQDDEVENIDNAISYLSKSNNPQTVDEISSNENVECEPTSSEEADSRRTKLDKSMVYVTVTEKLIKCIPIKSFTETEQLKHLSSSDVNVVYRKNADRLNRKQNFETKKILVDDTKNAKFDKQTGVSFKNHEMPRAGDTQVASLHNTRICYACSSVSDPTCWMPDKMTTVKYCRKGHNTCISKTIKSNNELIMVRDCGVSCEANSFPDLIPRYESCSVCHTDFCNSASIVGHNFLLLYLVITVLKYALAYFS</sequence>
<feature type="compositionally biased region" description="Polar residues" evidence="1">
    <location>
        <begin position="202"/>
        <end position="223"/>
    </location>
</feature>
<keyword evidence="2" id="KW-0812">Transmembrane</keyword>
<reference evidence="5" key="1">
    <citation type="journal article" date="2008" name="Insect Biochem. Mol. Biol.">
        <title>The genome of a lepidopteran model insect, the silkworm Bombyx mori.</title>
        <authorList>
            <consortium name="International Silkworm Genome Consortium"/>
        </authorList>
    </citation>
    <scope>NUCLEOTIDE SEQUENCE [LARGE SCALE GENOMIC DNA]</scope>
    <source>
        <strain evidence="5">p50T</strain>
    </source>
</reference>
<reference evidence="4" key="2">
    <citation type="submission" date="2022-06" db="UniProtKB">
        <authorList>
            <consortium name="EnsemblMetazoa"/>
        </authorList>
    </citation>
    <scope>IDENTIFICATION</scope>
    <source>
        <strain evidence="4">p50T (Dazao)</strain>
    </source>
</reference>
<evidence type="ECO:0000256" key="2">
    <source>
        <dbReference type="SAM" id="Phobius"/>
    </source>
</evidence>
<evidence type="ECO:0000313" key="5">
    <source>
        <dbReference type="Proteomes" id="UP000005204"/>
    </source>
</evidence>
<dbReference type="Proteomes" id="UP000005204">
    <property type="component" value="Unassembled WGS sequence"/>
</dbReference>
<keyword evidence="5" id="KW-1185">Reference proteome</keyword>
<dbReference type="EnsemblMetazoa" id="XM_021351601.2">
    <property type="protein sequence ID" value="XP_021207276.2"/>
    <property type="gene ID" value="LOC110386155"/>
</dbReference>
<keyword evidence="2" id="KW-0472">Membrane</keyword>
<feature type="region of interest" description="Disordered" evidence="1">
    <location>
        <begin position="202"/>
        <end position="231"/>
    </location>
</feature>
<keyword evidence="2" id="KW-1133">Transmembrane helix</keyword>
<evidence type="ECO:0000313" key="4">
    <source>
        <dbReference type="EnsemblMetazoa" id="XP_021207276.2"/>
    </source>
</evidence>
<protein>
    <recommendedName>
        <fullName evidence="6">Protein quiver</fullName>
    </recommendedName>
</protein>
<organism evidence="4 5">
    <name type="scientific">Bombyx mori</name>
    <name type="common">Silk moth</name>
    <dbReference type="NCBI Taxonomy" id="7091"/>
    <lineage>
        <taxon>Eukaryota</taxon>
        <taxon>Metazoa</taxon>
        <taxon>Ecdysozoa</taxon>
        <taxon>Arthropoda</taxon>
        <taxon>Hexapoda</taxon>
        <taxon>Insecta</taxon>
        <taxon>Pterygota</taxon>
        <taxon>Neoptera</taxon>
        <taxon>Endopterygota</taxon>
        <taxon>Lepidoptera</taxon>
        <taxon>Glossata</taxon>
        <taxon>Ditrysia</taxon>
        <taxon>Bombycoidea</taxon>
        <taxon>Bombycidae</taxon>
        <taxon>Bombycinae</taxon>
        <taxon>Bombyx</taxon>
    </lineage>
</organism>
<dbReference type="InterPro" id="IPR045860">
    <property type="entry name" value="Snake_toxin-like_sf"/>
</dbReference>
<accession>A0A8R2HTH8</accession>
<evidence type="ECO:0000256" key="1">
    <source>
        <dbReference type="SAM" id="MobiDB-lite"/>
    </source>
</evidence>
<proteinExistence type="predicted"/>
<name>A0A8R2HTH8_BOMMO</name>